<gene>
    <name evidence="2" type="ORF">IAC85_05925</name>
</gene>
<accession>A0A9D1CL00</accession>
<feature type="region of interest" description="Disordered" evidence="1">
    <location>
        <begin position="104"/>
        <end position="127"/>
    </location>
</feature>
<sequence>MKNATRLNDEQCTKILANYLEMYIAVENLTVTHRVVPRTSGFDIVHELRYVQPQRNDIETSCLTMLNEKNYSDLLAEALRQKNYDLRRLDYRYDSDLTVTQSAQVFPKREKRRNKRESRSTLIKVRK</sequence>
<comment type="caution">
    <text evidence="2">The sequence shown here is derived from an EMBL/GenBank/DDBJ whole genome shotgun (WGS) entry which is preliminary data.</text>
</comment>
<dbReference type="Proteomes" id="UP000886725">
    <property type="component" value="Unassembled WGS sequence"/>
</dbReference>
<organism evidence="2 3">
    <name type="scientific">Candidatus Faecenecus gallistercoris</name>
    <dbReference type="NCBI Taxonomy" id="2840793"/>
    <lineage>
        <taxon>Bacteria</taxon>
        <taxon>Bacillati</taxon>
        <taxon>Bacillota</taxon>
        <taxon>Bacillota incertae sedis</taxon>
        <taxon>Candidatus Faecenecus</taxon>
    </lineage>
</organism>
<reference evidence="2" key="1">
    <citation type="submission" date="2020-10" db="EMBL/GenBank/DDBJ databases">
        <authorList>
            <person name="Gilroy R."/>
        </authorList>
    </citation>
    <scope>NUCLEOTIDE SEQUENCE</scope>
    <source>
        <strain evidence="2">CHK165-10780</strain>
    </source>
</reference>
<protein>
    <submittedName>
        <fullName evidence="2">Uncharacterized protein</fullName>
    </submittedName>
</protein>
<name>A0A9D1CL00_9FIRM</name>
<evidence type="ECO:0000256" key="1">
    <source>
        <dbReference type="SAM" id="MobiDB-lite"/>
    </source>
</evidence>
<evidence type="ECO:0000313" key="2">
    <source>
        <dbReference type="EMBL" id="HIQ65257.1"/>
    </source>
</evidence>
<evidence type="ECO:0000313" key="3">
    <source>
        <dbReference type="Proteomes" id="UP000886725"/>
    </source>
</evidence>
<dbReference type="AlphaFoldDB" id="A0A9D1CL00"/>
<reference evidence="2" key="2">
    <citation type="journal article" date="2021" name="PeerJ">
        <title>Extensive microbial diversity within the chicken gut microbiome revealed by metagenomics and culture.</title>
        <authorList>
            <person name="Gilroy R."/>
            <person name="Ravi A."/>
            <person name="Getino M."/>
            <person name="Pursley I."/>
            <person name="Horton D.L."/>
            <person name="Alikhan N.F."/>
            <person name="Baker D."/>
            <person name="Gharbi K."/>
            <person name="Hall N."/>
            <person name="Watson M."/>
            <person name="Adriaenssens E.M."/>
            <person name="Foster-Nyarko E."/>
            <person name="Jarju S."/>
            <person name="Secka A."/>
            <person name="Antonio M."/>
            <person name="Oren A."/>
            <person name="Chaudhuri R.R."/>
            <person name="La Ragione R."/>
            <person name="Hildebrand F."/>
            <person name="Pallen M.J."/>
        </authorList>
    </citation>
    <scope>NUCLEOTIDE SEQUENCE</scope>
    <source>
        <strain evidence="2">CHK165-10780</strain>
    </source>
</reference>
<proteinExistence type="predicted"/>
<dbReference type="EMBL" id="DVFU01000113">
    <property type="protein sequence ID" value="HIQ65257.1"/>
    <property type="molecule type" value="Genomic_DNA"/>
</dbReference>